<keyword evidence="10 15" id="KW-0812">Transmembrane</keyword>
<dbReference type="UniPathway" id="UPA00694"/>
<comment type="similarity">
    <text evidence="4 15">Belongs to the AcsB/BcsB family.</text>
</comment>
<feature type="signal peptide" evidence="15">
    <location>
        <begin position="1"/>
        <end position="23"/>
    </location>
</feature>
<dbReference type="InterPro" id="IPR018513">
    <property type="entry name" value="Cell_synthase_bac"/>
</dbReference>
<dbReference type="PANTHER" id="PTHR39083:SF1">
    <property type="entry name" value="CYCLIC DI-GMP-BINDING PROTEIN"/>
    <property type="match status" value="1"/>
</dbReference>
<evidence type="ECO:0000256" key="11">
    <source>
        <dbReference type="ARBA" id="ARBA00022916"/>
    </source>
</evidence>
<dbReference type="InterPro" id="IPR003920">
    <property type="entry name" value="Cell_synth_B"/>
</dbReference>
<dbReference type="Gene3D" id="2.60.120.260">
    <property type="entry name" value="Galactose-binding domain-like"/>
    <property type="match status" value="2"/>
</dbReference>
<feature type="transmembrane region" description="Helical" evidence="15">
    <location>
        <begin position="713"/>
        <end position="734"/>
    </location>
</feature>
<sequence>MKPGILLSLFILLSLLVSTTAFATAAEKEQHPPTAQHRLSFEEMGAGYPLTLSGAGSSMSLSFGVRGDELITSARVRLTYTYSPSLLPHLSHIKVLLNDEVLATLPMPRPQAGRPVTREIPLDPRFLADFNNLRFEMIGHYKEECEDPLHSSIWARISNHSKLLLEVQQVRQATDLTHFPEPFFDPRDLGRLDLPFIFAAGTSHETLAAAAELASWFGIKAAWRGARFPALINQSPERYGVVFAINGQAPEFLGELQPVNAPAIKVVDHPQNPWGRLLLLQGRHETDLRNAVHALTLGKATLAGKAVEVTDAVLLKKRQPYDAPNWVRLDRPVKFGELVKNRQQLQVTGHQPGAINIDLRIPDDLFTWRSNGIPLNLKYRYSAPRMEDESRLTVKLNNQFLTAFNLRQSGRGGIKEGVTIPLFGELLSETNELLLPAYGMRNRNRLQFQFSFSHHKESSCTTPLVDNMNAAIDDDSTIDLTGYPHYTALPNLRFFANSGYPFTRLADQSETVAIIASQPTAEEISTLLTMAGRLGESTGYPATSLRVVPPVASAALQDKELLIIGSRAARPLLEHWNLNPATSLDKLGTISSAALTVTPQYDWFGFQTAPKPAPATRITTKAGGALAAVVAFESPVTSGRSVVAFMSNTPHNLLGLLDTLENPEAISQIHGSVAFVRGGKVASDDSTLVGQTYFVGELSLWNRIRFYFSHHPLLLIFFTLMAALVVAFTLWRMLKNAARQRMEVGENTP</sequence>
<comment type="pathway">
    <text evidence="3 15">Glycan metabolism; bacterial cellulose biosynthesis.</text>
</comment>
<evidence type="ECO:0000256" key="9">
    <source>
        <dbReference type="ARBA" id="ARBA00022636"/>
    </source>
</evidence>
<accession>A0A831KBJ3</accession>
<evidence type="ECO:0000256" key="14">
    <source>
        <dbReference type="ARBA" id="ARBA00033444"/>
    </source>
</evidence>
<keyword evidence="9 15" id="KW-0973">c-di-GMP</keyword>
<dbReference type="GO" id="GO:0005886">
    <property type="term" value="C:plasma membrane"/>
    <property type="evidence" value="ECO:0007669"/>
    <property type="project" value="UniProtKB-SubCell"/>
</dbReference>
<evidence type="ECO:0000256" key="1">
    <source>
        <dbReference type="ARBA" id="ARBA00002057"/>
    </source>
</evidence>
<evidence type="ECO:0000256" key="4">
    <source>
        <dbReference type="ARBA" id="ARBA00010714"/>
    </source>
</evidence>
<reference evidence="16" key="1">
    <citation type="journal article" date="2020" name="mSystems">
        <title>Genome- and Community-Level Interaction Insights into Carbon Utilization and Element Cycling Functions of Hydrothermarchaeota in Hydrothermal Sediment.</title>
        <authorList>
            <person name="Zhou Z."/>
            <person name="Liu Y."/>
            <person name="Xu W."/>
            <person name="Pan J."/>
            <person name="Luo Z.H."/>
            <person name="Li M."/>
        </authorList>
    </citation>
    <scope>NUCLEOTIDE SEQUENCE [LARGE SCALE GENOMIC DNA]</scope>
    <source>
        <strain evidence="16">HyVt-26</strain>
    </source>
</reference>
<evidence type="ECO:0000256" key="6">
    <source>
        <dbReference type="ARBA" id="ARBA00021844"/>
    </source>
</evidence>
<evidence type="ECO:0000256" key="10">
    <source>
        <dbReference type="ARBA" id="ARBA00022692"/>
    </source>
</evidence>
<evidence type="ECO:0000256" key="5">
    <source>
        <dbReference type="ARBA" id="ARBA00011437"/>
    </source>
</evidence>
<protein>
    <recommendedName>
        <fullName evidence="6 15">Cyclic di-GMP-binding protein</fullName>
    </recommendedName>
    <alternativeName>
        <fullName evidence="14 15">Cellulose synthase regulatory subunit</fullName>
    </alternativeName>
</protein>
<comment type="caution">
    <text evidence="16">The sequence shown here is derived from an EMBL/GenBank/DDBJ whole genome shotgun (WGS) entry which is preliminary data.</text>
</comment>
<dbReference type="AlphaFoldDB" id="A0A831KBJ3"/>
<dbReference type="PANTHER" id="PTHR39083">
    <property type="entry name" value="CYCLIC DI-GMP-BINDING PROTEIN"/>
    <property type="match status" value="1"/>
</dbReference>
<comment type="function">
    <text evidence="1 15">Binds the cellulose synthase activator, bis-(3'-5') cyclic diguanylic acid (c-di-GMP).</text>
</comment>
<dbReference type="GO" id="GO:0006011">
    <property type="term" value="P:UDP-alpha-D-glucose metabolic process"/>
    <property type="evidence" value="ECO:0007669"/>
    <property type="project" value="InterPro"/>
</dbReference>
<evidence type="ECO:0000256" key="12">
    <source>
        <dbReference type="ARBA" id="ARBA00022989"/>
    </source>
</evidence>
<keyword evidence="15" id="KW-0732">Signal</keyword>
<keyword evidence="11 15" id="KW-0135">Cellulose biosynthesis</keyword>
<evidence type="ECO:0000256" key="7">
    <source>
        <dbReference type="ARBA" id="ARBA00022475"/>
    </source>
</evidence>
<dbReference type="GO" id="GO:0030244">
    <property type="term" value="P:cellulose biosynthetic process"/>
    <property type="evidence" value="ECO:0007669"/>
    <property type="project" value="UniProtKB-KW"/>
</dbReference>
<comment type="subcellular location">
    <subcellularLocation>
        <location evidence="2">Cell inner membrane</location>
        <topology evidence="2">Single-pass membrane protein</topology>
    </subcellularLocation>
</comment>
<dbReference type="NCBIfam" id="NF008323">
    <property type="entry name" value="PRK11114.1-1"/>
    <property type="match status" value="1"/>
</dbReference>
<comment type="subunit">
    <text evidence="5 15">Tightly associated with the cellulose synthase catalytic subunit.</text>
</comment>
<dbReference type="Proteomes" id="UP000885822">
    <property type="component" value="Unassembled WGS sequence"/>
</dbReference>
<dbReference type="PRINTS" id="PR01440">
    <property type="entry name" value="CELLSNTHASEB"/>
</dbReference>
<evidence type="ECO:0000256" key="15">
    <source>
        <dbReference type="RuleBase" id="RU365021"/>
    </source>
</evidence>
<keyword evidence="13 15" id="KW-0472">Membrane</keyword>
<feature type="chain" id="PRO_5033099349" description="Cyclic di-GMP-binding protein" evidence="15">
    <location>
        <begin position="24"/>
        <end position="749"/>
    </location>
</feature>
<evidence type="ECO:0000256" key="8">
    <source>
        <dbReference type="ARBA" id="ARBA00022519"/>
    </source>
</evidence>
<keyword evidence="7 15" id="KW-1003">Cell membrane</keyword>
<evidence type="ECO:0000256" key="3">
    <source>
        <dbReference type="ARBA" id="ARBA00005186"/>
    </source>
</evidence>
<dbReference type="EMBL" id="DRCV01000105">
    <property type="protein sequence ID" value="HDK37834.1"/>
    <property type="molecule type" value="Genomic_DNA"/>
</dbReference>
<gene>
    <name evidence="16" type="ORF">ENG92_02315</name>
</gene>
<proteinExistence type="inferred from homology"/>
<evidence type="ECO:0000256" key="13">
    <source>
        <dbReference type="ARBA" id="ARBA00023136"/>
    </source>
</evidence>
<dbReference type="Pfam" id="PF03170">
    <property type="entry name" value="BcsB"/>
    <property type="match status" value="1"/>
</dbReference>
<keyword evidence="12 15" id="KW-1133">Transmembrane helix</keyword>
<evidence type="ECO:0000256" key="2">
    <source>
        <dbReference type="ARBA" id="ARBA00004377"/>
    </source>
</evidence>
<organism evidence="16">
    <name type="scientific">Thiolapillus brandeum</name>
    <dbReference type="NCBI Taxonomy" id="1076588"/>
    <lineage>
        <taxon>Bacteria</taxon>
        <taxon>Pseudomonadati</taxon>
        <taxon>Pseudomonadota</taxon>
        <taxon>Gammaproteobacteria</taxon>
        <taxon>Chromatiales</taxon>
        <taxon>Sedimenticolaceae</taxon>
        <taxon>Thiolapillus</taxon>
    </lineage>
</organism>
<keyword evidence="8 15" id="KW-0997">Cell inner membrane</keyword>
<evidence type="ECO:0000313" key="16">
    <source>
        <dbReference type="EMBL" id="HDK37834.1"/>
    </source>
</evidence>
<name>A0A831KBJ3_9GAMM</name>